<sequence length="319" mass="35487">MTTQSSISFPIPINYFGIVLGLSALSLAWRYAVPTWFFATIISESVFSLATLIWFCFVCAYLYKWTRSLSDFKVDLQHPILGSFISLIPITTTLIGIGLMLYSMPVAILLISIGIITQLSFATYYIAGMWRGTHQAEYTTPVIYLPTVATNFVSATALGTLGYDELGMLFFGAGFFSWLMLEPAVLQRLRTLQPIPEPLRLGIGIQLAPAFVGCSAYLAINNGEIDFFAKMLIGYGLLQLLFLIRLLPWIFAQGFTPAMWAFSFGLASMAKVSLFMYQQAADPLFSGLGLALFCLANLSIGFMLIRTFYLLFTSKFFIK</sequence>
<feature type="transmembrane region" description="Helical" evidence="7">
    <location>
        <begin position="84"/>
        <end position="102"/>
    </location>
</feature>
<reference evidence="8 9" key="1">
    <citation type="submission" date="2018-06" db="EMBL/GenBank/DDBJ databases">
        <authorList>
            <consortium name="Pathogen Informatics"/>
            <person name="Doyle S."/>
        </authorList>
    </citation>
    <scope>NUCLEOTIDE SEQUENCE [LARGE SCALE GENOMIC DNA]</scope>
    <source>
        <strain evidence="8 9">NCTC11621</strain>
    </source>
</reference>
<organism evidence="8 9">
    <name type="scientific">Pasteurella canis</name>
    <dbReference type="NCBI Taxonomy" id="753"/>
    <lineage>
        <taxon>Bacteria</taxon>
        <taxon>Pseudomonadati</taxon>
        <taxon>Pseudomonadota</taxon>
        <taxon>Gammaproteobacteria</taxon>
        <taxon>Pasteurellales</taxon>
        <taxon>Pasteurellaceae</taxon>
        <taxon>Pasteurella</taxon>
    </lineage>
</organism>
<dbReference type="InterPro" id="IPR038665">
    <property type="entry name" value="Voltage-dep_anion_channel_sf"/>
</dbReference>
<evidence type="ECO:0000256" key="7">
    <source>
        <dbReference type="SAM" id="Phobius"/>
    </source>
</evidence>
<dbReference type="GO" id="GO:0046583">
    <property type="term" value="F:monoatomic cation efflux transmembrane transporter activity"/>
    <property type="evidence" value="ECO:0007669"/>
    <property type="project" value="TreeGrafter"/>
</dbReference>
<keyword evidence="3" id="KW-0813">Transport</keyword>
<keyword evidence="5 7" id="KW-1133">Transmembrane helix</keyword>
<evidence type="ECO:0000256" key="4">
    <source>
        <dbReference type="ARBA" id="ARBA00022692"/>
    </source>
</evidence>
<dbReference type="Proteomes" id="UP000254704">
    <property type="component" value="Unassembled WGS sequence"/>
</dbReference>
<feature type="transmembrane region" description="Helical" evidence="7">
    <location>
        <begin position="108"/>
        <end position="130"/>
    </location>
</feature>
<evidence type="ECO:0000313" key="9">
    <source>
        <dbReference type="Proteomes" id="UP000254704"/>
    </source>
</evidence>
<dbReference type="NCBIfam" id="TIGR00816">
    <property type="entry name" value="tdt"/>
    <property type="match status" value="1"/>
</dbReference>
<dbReference type="NCBIfam" id="NF008032">
    <property type="entry name" value="PRK10764.1"/>
    <property type="match status" value="1"/>
</dbReference>
<feature type="transmembrane region" description="Helical" evidence="7">
    <location>
        <begin position="37"/>
        <end position="63"/>
    </location>
</feature>
<dbReference type="PANTHER" id="PTHR37955">
    <property type="entry name" value="TELLURITE RESISTANCE PROTEIN TEHA"/>
    <property type="match status" value="1"/>
</dbReference>
<feature type="transmembrane region" description="Helical" evidence="7">
    <location>
        <begin position="169"/>
        <end position="186"/>
    </location>
</feature>
<feature type="transmembrane region" description="Helical" evidence="7">
    <location>
        <begin position="198"/>
        <end position="220"/>
    </location>
</feature>
<evidence type="ECO:0000256" key="1">
    <source>
        <dbReference type="ARBA" id="ARBA00004141"/>
    </source>
</evidence>
<dbReference type="InterPro" id="IPR011552">
    <property type="entry name" value="TehA/Mae1"/>
</dbReference>
<accession>A0A379EWV4</accession>
<dbReference type="AlphaFoldDB" id="A0A379EWV4"/>
<dbReference type="Gene3D" id="1.50.10.150">
    <property type="entry name" value="Voltage-dependent anion channel"/>
    <property type="match status" value="1"/>
</dbReference>
<keyword evidence="6 7" id="KW-0472">Membrane</keyword>
<dbReference type="RefSeq" id="WP_115323366.1">
    <property type="nucleotide sequence ID" value="NZ_UGTV01000015.1"/>
</dbReference>
<proteinExistence type="inferred from homology"/>
<dbReference type="InterPro" id="IPR052951">
    <property type="entry name" value="Tellurite_res_ion_channel"/>
</dbReference>
<evidence type="ECO:0000256" key="3">
    <source>
        <dbReference type="ARBA" id="ARBA00022448"/>
    </source>
</evidence>
<keyword evidence="4 7" id="KW-0812">Transmembrane</keyword>
<dbReference type="GO" id="GO:0005886">
    <property type="term" value="C:plasma membrane"/>
    <property type="evidence" value="ECO:0007669"/>
    <property type="project" value="TreeGrafter"/>
</dbReference>
<name>A0A379EWV4_9PAST</name>
<dbReference type="PANTHER" id="PTHR37955:SF1">
    <property type="entry name" value="DEP DOMAIN-CONTAINING PROTEIN"/>
    <property type="match status" value="1"/>
</dbReference>
<dbReference type="InterPro" id="IPR004695">
    <property type="entry name" value="SLAC1/Mae1/Ssu1/TehA"/>
</dbReference>
<evidence type="ECO:0000256" key="5">
    <source>
        <dbReference type="ARBA" id="ARBA00022989"/>
    </source>
</evidence>
<comment type="subcellular location">
    <subcellularLocation>
        <location evidence="1">Membrane</location>
        <topology evidence="1">Multi-pass membrane protein</topology>
    </subcellularLocation>
</comment>
<dbReference type="CDD" id="cd09324">
    <property type="entry name" value="TDT_TehA"/>
    <property type="match status" value="1"/>
</dbReference>
<evidence type="ECO:0000256" key="2">
    <source>
        <dbReference type="ARBA" id="ARBA00008566"/>
    </source>
</evidence>
<evidence type="ECO:0000256" key="6">
    <source>
        <dbReference type="ARBA" id="ARBA00023136"/>
    </source>
</evidence>
<feature type="transmembrane region" description="Helical" evidence="7">
    <location>
        <begin position="289"/>
        <end position="312"/>
    </location>
</feature>
<feature type="transmembrane region" description="Helical" evidence="7">
    <location>
        <begin position="142"/>
        <end position="163"/>
    </location>
</feature>
<dbReference type="EMBL" id="UGTV01000015">
    <property type="protein sequence ID" value="SUC10860.1"/>
    <property type="molecule type" value="Genomic_DNA"/>
</dbReference>
<comment type="similarity">
    <text evidence="2">Belongs to the tellurite-resistance/dicarboxylate transporter (TDT) family.</text>
</comment>
<evidence type="ECO:0000313" key="8">
    <source>
        <dbReference type="EMBL" id="SUC10860.1"/>
    </source>
</evidence>
<protein>
    <submittedName>
        <fullName evidence="8">Tellurite resistance protein TehA</fullName>
    </submittedName>
</protein>
<dbReference type="Pfam" id="PF03595">
    <property type="entry name" value="SLAC1"/>
    <property type="match status" value="1"/>
</dbReference>
<feature type="transmembrane region" description="Helical" evidence="7">
    <location>
        <begin position="12"/>
        <end position="31"/>
    </location>
</feature>
<dbReference type="InterPro" id="IPR039264">
    <property type="entry name" value="TehA"/>
</dbReference>
<gene>
    <name evidence="8" type="primary">tehA</name>
    <name evidence="8" type="ORF">NCTC11621_01939</name>
</gene>